<dbReference type="InterPro" id="IPR001509">
    <property type="entry name" value="Epimerase_deHydtase"/>
</dbReference>
<gene>
    <name evidence="2" type="ORF">F7Q92_16730</name>
</gene>
<dbReference type="Proteomes" id="UP000430120">
    <property type="component" value="Unassembled WGS sequence"/>
</dbReference>
<name>A0A643F852_IDEDE</name>
<evidence type="ECO:0000313" key="3">
    <source>
        <dbReference type="Proteomes" id="UP000430120"/>
    </source>
</evidence>
<dbReference type="InterPro" id="IPR036291">
    <property type="entry name" value="NAD(P)-bd_dom_sf"/>
</dbReference>
<sequence>MNLAQAQILQAETQRLAACQPLDWAHLQGGRLLLTGCTGPFGWWLLQRLAHAQAHEGLQLRGVALLTRRAAAAQAWLSLLPPLAGLEVIEGDVTQIDRRDIAFTHLVHGATTSAHETFGGASAISKFDTLVDGTRAVVRLCRRARPQAVLFLGSGVVYGPRPGPVEETDHHAPDTLDPGSGLAQAKRAAEFILGCAAQELGFSLTIARCFAFAGPGIPLDVHYALGNFVQQALQAPALVVQGDGRPLRSFLHLGDLAIWLWRMLAAAPGTPARVFNVGSDAALSIGELAQLVAAELSPHKPVQVLGQLSDRAKNIDRSVYLPNIAKARRELGLDAWTSLPTSIRLMGRYLQACGPHTGDKP</sequence>
<accession>A0A643F852</accession>
<evidence type="ECO:0000313" key="2">
    <source>
        <dbReference type="EMBL" id="KAB0577384.1"/>
    </source>
</evidence>
<protein>
    <submittedName>
        <fullName evidence="2">NAD(P)-dependent oxidoreductase</fullName>
    </submittedName>
</protein>
<comment type="caution">
    <text evidence="2">The sequence shown here is derived from an EMBL/GenBank/DDBJ whole genome shotgun (WGS) entry which is preliminary data.</text>
</comment>
<feature type="domain" description="NAD-dependent epimerase/dehydratase" evidence="1">
    <location>
        <begin position="33"/>
        <end position="278"/>
    </location>
</feature>
<dbReference type="Gene3D" id="3.40.50.720">
    <property type="entry name" value="NAD(P)-binding Rossmann-like Domain"/>
    <property type="match status" value="1"/>
</dbReference>
<dbReference type="AlphaFoldDB" id="A0A643F852"/>
<proteinExistence type="predicted"/>
<organism evidence="2 3">
    <name type="scientific">Ideonella dechloratans</name>
    <dbReference type="NCBI Taxonomy" id="36863"/>
    <lineage>
        <taxon>Bacteria</taxon>
        <taxon>Pseudomonadati</taxon>
        <taxon>Pseudomonadota</taxon>
        <taxon>Betaproteobacteria</taxon>
        <taxon>Burkholderiales</taxon>
        <taxon>Sphaerotilaceae</taxon>
        <taxon>Ideonella</taxon>
    </lineage>
</organism>
<dbReference type="RefSeq" id="WP_151125241.1">
    <property type="nucleotide sequence ID" value="NZ_CP088081.1"/>
</dbReference>
<dbReference type="InterPro" id="IPR050177">
    <property type="entry name" value="Lipid_A_modif_metabolic_enz"/>
</dbReference>
<dbReference type="CDD" id="cd08946">
    <property type="entry name" value="SDR_e"/>
    <property type="match status" value="1"/>
</dbReference>
<dbReference type="OrthoDB" id="9811743at2"/>
<dbReference type="EMBL" id="VZPB01000049">
    <property type="protein sequence ID" value="KAB0577384.1"/>
    <property type="molecule type" value="Genomic_DNA"/>
</dbReference>
<dbReference type="PANTHER" id="PTHR43245">
    <property type="entry name" value="BIFUNCTIONAL POLYMYXIN RESISTANCE PROTEIN ARNA"/>
    <property type="match status" value="1"/>
</dbReference>
<evidence type="ECO:0000259" key="1">
    <source>
        <dbReference type="Pfam" id="PF01370"/>
    </source>
</evidence>
<dbReference type="Pfam" id="PF01370">
    <property type="entry name" value="Epimerase"/>
    <property type="match status" value="1"/>
</dbReference>
<dbReference type="SUPFAM" id="SSF51735">
    <property type="entry name" value="NAD(P)-binding Rossmann-fold domains"/>
    <property type="match status" value="1"/>
</dbReference>
<reference evidence="2 3" key="1">
    <citation type="submission" date="2019-09" db="EMBL/GenBank/DDBJ databases">
        <title>Draft genome sequences of 48 bacterial type strains from the CCUG.</title>
        <authorList>
            <person name="Tunovic T."/>
            <person name="Pineiro-Iglesias B."/>
            <person name="Unosson C."/>
            <person name="Inganas E."/>
            <person name="Ohlen M."/>
            <person name="Cardew S."/>
            <person name="Jensie-Markopoulos S."/>
            <person name="Salva-Serra F."/>
            <person name="Jaen-Luchoro D."/>
            <person name="Karlsson R."/>
            <person name="Svensson-Stadler L."/>
            <person name="Chun J."/>
            <person name="Moore E."/>
        </authorList>
    </citation>
    <scope>NUCLEOTIDE SEQUENCE [LARGE SCALE GENOMIC DNA]</scope>
    <source>
        <strain evidence="2 3">CCUG 30977</strain>
    </source>
</reference>
<keyword evidence="3" id="KW-1185">Reference proteome</keyword>